<keyword evidence="1" id="KW-0645">Protease</keyword>
<proteinExistence type="predicted"/>
<dbReference type="InterPro" id="IPR051458">
    <property type="entry name" value="Cyt/Met_Dipeptidase"/>
</dbReference>
<dbReference type="PANTHER" id="PTHR43270:SF12">
    <property type="entry name" value="SUCCINYL-DIAMINOPIMELATE DESUCCINYLASE"/>
    <property type="match status" value="1"/>
</dbReference>
<accession>A0A9X2JB91</accession>
<keyword evidence="2" id="KW-0479">Metal-binding</keyword>
<dbReference type="RefSeq" id="WP_252586534.1">
    <property type="nucleotide sequence ID" value="NZ_JAMWYS010000024.1"/>
</dbReference>
<dbReference type="AlphaFoldDB" id="A0A9X2JB91"/>
<evidence type="ECO:0000256" key="4">
    <source>
        <dbReference type="SAM" id="SignalP"/>
    </source>
</evidence>
<feature type="chain" id="PRO_5040971478" evidence="4">
    <location>
        <begin position="26"/>
        <end position="502"/>
    </location>
</feature>
<evidence type="ECO:0000259" key="5">
    <source>
        <dbReference type="Pfam" id="PF07687"/>
    </source>
</evidence>
<keyword evidence="4" id="KW-0732">Signal</keyword>
<keyword evidence="7" id="KW-1185">Reference proteome</keyword>
<evidence type="ECO:0000256" key="2">
    <source>
        <dbReference type="ARBA" id="ARBA00022723"/>
    </source>
</evidence>
<dbReference type="NCBIfam" id="NF006579">
    <property type="entry name" value="PRK09104.1"/>
    <property type="match status" value="1"/>
</dbReference>
<organism evidence="6 7">
    <name type="scientific">Solitalea agri</name>
    <dbReference type="NCBI Taxonomy" id="2953739"/>
    <lineage>
        <taxon>Bacteria</taxon>
        <taxon>Pseudomonadati</taxon>
        <taxon>Bacteroidota</taxon>
        <taxon>Sphingobacteriia</taxon>
        <taxon>Sphingobacteriales</taxon>
        <taxon>Sphingobacteriaceae</taxon>
        <taxon>Solitalea</taxon>
    </lineage>
</organism>
<dbReference type="InterPro" id="IPR036264">
    <property type="entry name" value="Bact_exopeptidase_dim_dom"/>
</dbReference>
<dbReference type="GO" id="GO:0046872">
    <property type="term" value="F:metal ion binding"/>
    <property type="evidence" value="ECO:0007669"/>
    <property type="project" value="UniProtKB-KW"/>
</dbReference>
<dbReference type="GO" id="GO:0008233">
    <property type="term" value="F:peptidase activity"/>
    <property type="evidence" value="ECO:0007669"/>
    <property type="project" value="UniProtKB-KW"/>
</dbReference>
<evidence type="ECO:0000256" key="3">
    <source>
        <dbReference type="ARBA" id="ARBA00022801"/>
    </source>
</evidence>
<evidence type="ECO:0000313" key="7">
    <source>
        <dbReference type="Proteomes" id="UP001155182"/>
    </source>
</evidence>
<reference evidence="6" key="1">
    <citation type="submission" date="2022-06" db="EMBL/GenBank/DDBJ databases">
        <title>Solitalea sp. MAHUQ-68 isolated from rhizospheric soil.</title>
        <authorList>
            <person name="Huq M.A."/>
        </authorList>
    </citation>
    <scope>NUCLEOTIDE SEQUENCE</scope>
    <source>
        <strain evidence="6">MAHUQ-68</strain>
    </source>
</reference>
<dbReference type="GO" id="GO:0006508">
    <property type="term" value="P:proteolysis"/>
    <property type="evidence" value="ECO:0007669"/>
    <property type="project" value="UniProtKB-KW"/>
</dbReference>
<dbReference type="SUPFAM" id="SSF53187">
    <property type="entry name" value="Zn-dependent exopeptidases"/>
    <property type="match status" value="1"/>
</dbReference>
<evidence type="ECO:0000256" key="1">
    <source>
        <dbReference type="ARBA" id="ARBA00022670"/>
    </source>
</evidence>
<dbReference type="Pfam" id="PF07687">
    <property type="entry name" value="M20_dimer"/>
    <property type="match status" value="1"/>
</dbReference>
<feature type="signal peptide" evidence="4">
    <location>
        <begin position="1"/>
        <end position="25"/>
    </location>
</feature>
<keyword evidence="3" id="KW-0378">Hydrolase</keyword>
<dbReference type="PANTHER" id="PTHR43270">
    <property type="entry name" value="BETA-ALA-HIS DIPEPTIDASE"/>
    <property type="match status" value="1"/>
</dbReference>
<name>A0A9X2JB91_9SPHI</name>
<feature type="domain" description="Peptidase M20 dimerisation" evidence="5">
    <location>
        <begin position="240"/>
        <end position="392"/>
    </location>
</feature>
<dbReference type="Gene3D" id="3.30.70.360">
    <property type="match status" value="1"/>
</dbReference>
<dbReference type="Proteomes" id="UP001155182">
    <property type="component" value="Unassembled WGS sequence"/>
</dbReference>
<dbReference type="EMBL" id="JAMWYS010000024">
    <property type="protein sequence ID" value="MCO4292252.1"/>
    <property type="molecule type" value="Genomic_DNA"/>
</dbReference>
<comment type="caution">
    <text evidence="6">The sequence shown here is derived from an EMBL/GenBank/DDBJ whole genome shotgun (WGS) entry which is preliminary data.</text>
</comment>
<gene>
    <name evidence="6" type="ORF">NF867_05170</name>
</gene>
<dbReference type="Pfam" id="PF01546">
    <property type="entry name" value="Peptidase_M20"/>
    <property type="match status" value="1"/>
</dbReference>
<evidence type="ECO:0000313" key="6">
    <source>
        <dbReference type="EMBL" id="MCO4292252.1"/>
    </source>
</evidence>
<dbReference type="NCBIfam" id="NF005914">
    <property type="entry name" value="PRK07907.1"/>
    <property type="match status" value="1"/>
</dbReference>
<dbReference type="InterPro" id="IPR011650">
    <property type="entry name" value="Peptidase_M20_dimer"/>
</dbReference>
<protein>
    <submittedName>
        <fullName evidence="6">M20/M25/M40 family metallo-hydrolase</fullName>
    </submittedName>
</protein>
<dbReference type="Gene3D" id="3.40.630.10">
    <property type="entry name" value="Zn peptidases"/>
    <property type="match status" value="1"/>
</dbReference>
<sequence>MTISKSLALSIIVSLNLLASTNLIAQTTNSKTSKKNQVKGSLTSYEKYIDDNNDVHLKEFMELIAIPSISSLPANKLDIDKAAAWIVNKLKAIGMTRAQTIPTDGSPIVYGCWDKAPGKPTVLIYAHYDVQPVKESEWDNPPFAPKVTDGKIVGRGASDDKSGVMITIWAVEAMLHTDGKLPVNVKFIFDGEEEKGSPNFKKFINENKNLLKADFALNADGSQYSETTPSILMSLRGAAIMEFTVKTANTDAHSGQFGGKTPNAAVIMSQIISSFYTKEGNVAVKGFYDKVVPTTLEEKEMIKKVPYNKSDDMKLLGTLAESGDTTFSPLERVWYRPTLEIIGMQSGYTAAEGHSNIIPGNAMARITCRLVNNQSPDEIIDLIVKHINKNCPLGATVSYKLTKGGANPLKFPADTKAYNYVADALFKIYGKQPLQLGAGFSTGSLIDIKETLGIYPYSLGFELPDEKWHASNEYLRLSSIRKGQLLYCYYLQHVADEESKLK</sequence>
<dbReference type="InterPro" id="IPR002933">
    <property type="entry name" value="Peptidase_M20"/>
</dbReference>
<dbReference type="SUPFAM" id="SSF55031">
    <property type="entry name" value="Bacterial exopeptidase dimerisation domain"/>
    <property type="match status" value="1"/>
</dbReference>